<sequence length="759" mass="86044">MKNKILGLVTLFLISAFNISEAQDIQGSFKGILDVQGNELPITLNISKSNDDLSTTIDSPAQGAIGIPTDATTWEDNVLTVTASQLGLKYVATLNDQTLTGTFYQGGAELPLILEKFDKKIPGDTSLPTSDEELEALANWDTTSYKYEVKDFFAKPKARSFSFSPDGKFLSYREKDENGKNHIYVKNLATNAISRAIEEKEELIRAYGWANNERLFFVMDKGGNENYHLFAVDLDGSSLKELTPFDGVRVEPLEELKDDKNHMIISMNKNNPQIFEPFKININTGEITQLFKNEDPANPIMNYAFDKDGNLRGYVKLRNGVNTDYYYTLDGKTYDKFKELSWKDTFSPVSFNYTTENPDDAYVISNLESDKSQIILYDFKADKVIETLFKNENYDASGLSLSRNRNYELDYFSYEGEKEIIVPVSDYYKKLHAKITSKFPNYNYSIADVTDDESKYLILIQSDKLYGTYYSYDAINDSFELLYDLMPQLKEKDMAEMRPISFKSRDGKTINGYITLPKAAIDGQQVPLIVNPHGGPQGVRDSWGFNPETQLFASRGYATLQVNFRISGGYGKEFLESGFKQIGRKAMDDVEDGVEYVIEQGWVDKDKVAIYGGSHGGYAVLRGMTKTPDLYSCGVDYVGVSNLFTFMNTVPAYWKPMLPILKDIWYDESIPEEKAIMTEVSPVFNIDKLKKPLLVIQGANDPRVNIDESDQIVRALRAKGFDVPYMVKYDEGHGFGKEENQLQLYRTMMGFFAKHLSSE</sequence>
<comment type="caution">
    <text evidence="4">The sequence shown here is derived from an EMBL/GenBank/DDBJ whole genome shotgun (WGS) entry which is preliminary data.</text>
</comment>
<dbReference type="Proteomes" id="UP000321578">
    <property type="component" value="Unassembled WGS sequence"/>
</dbReference>
<evidence type="ECO:0000256" key="1">
    <source>
        <dbReference type="ARBA" id="ARBA00022801"/>
    </source>
</evidence>
<dbReference type="GO" id="GO:0004252">
    <property type="term" value="F:serine-type endopeptidase activity"/>
    <property type="evidence" value="ECO:0007669"/>
    <property type="project" value="InterPro"/>
</dbReference>
<keyword evidence="5" id="KW-1185">Reference proteome</keyword>
<keyword evidence="1" id="KW-0378">Hydrolase</keyword>
<dbReference type="InterPro" id="IPR011042">
    <property type="entry name" value="6-blade_b-propeller_TolB-like"/>
</dbReference>
<proteinExistence type="predicted"/>
<dbReference type="PRINTS" id="PR00862">
    <property type="entry name" value="PROLIGOPTASE"/>
</dbReference>
<organism evidence="4 5">
    <name type="scientific">Subsaximicrobium wynnwilliamsii</name>
    <dbReference type="NCBI Taxonomy" id="291179"/>
    <lineage>
        <taxon>Bacteria</taxon>
        <taxon>Pseudomonadati</taxon>
        <taxon>Bacteroidota</taxon>
        <taxon>Flavobacteriia</taxon>
        <taxon>Flavobacteriales</taxon>
        <taxon>Flavobacteriaceae</taxon>
        <taxon>Subsaximicrobium</taxon>
    </lineage>
</organism>
<dbReference type="Gene3D" id="2.120.10.30">
    <property type="entry name" value="TolB, C-terminal domain"/>
    <property type="match status" value="1"/>
</dbReference>
<protein>
    <submittedName>
        <fullName evidence="4">S9 family peptidase</fullName>
    </submittedName>
</protein>
<feature type="signal peptide" evidence="2">
    <location>
        <begin position="1"/>
        <end position="22"/>
    </location>
</feature>
<dbReference type="Pfam" id="PF00326">
    <property type="entry name" value="Peptidase_S9"/>
    <property type="match status" value="1"/>
</dbReference>
<dbReference type="EMBL" id="VORO01000010">
    <property type="protein sequence ID" value="TXD88938.1"/>
    <property type="molecule type" value="Genomic_DNA"/>
</dbReference>
<dbReference type="GO" id="GO:0006508">
    <property type="term" value="P:proteolysis"/>
    <property type="evidence" value="ECO:0007669"/>
    <property type="project" value="InterPro"/>
</dbReference>
<gene>
    <name evidence="4" type="ORF">ESY86_10610</name>
</gene>
<reference evidence="4 5" key="1">
    <citation type="submission" date="2019-08" db="EMBL/GenBank/DDBJ databases">
        <title>Genomes of Subsaximicrobium wynnwilliamsii strains.</title>
        <authorList>
            <person name="Bowman J.P."/>
        </authorList>
    </citation>
    <scope>NUCLEOTIDE SEQUENCE [LARGE SCALE GENOMIC DNA]</scope>
    <source>
        <strain evidence="4 5">2-80-2</strain>
    </source>
</reference>
<dbReference type="RefSeq" id="WP_147086563.1">
    <property type="nucleotide sequence ID" value="NZ_VORM01000005.1"/>
</dbReference>
<dbReference type="PANTHER" id="PTHR42776">
    <property type="entry name" value="SERINE PEPTIDASE S9 FAMILY MEMBER"/>
    <property type="match status" value="1"/>
</dbReference>
<dbReference type="Gene3D" id="3.40.50.1820">
    <property type="entry name" value="alpha/beta hydrolase"/>
    <property type="match status" value="1"/>
</dbReference>
<keyword evidence="2" id="KW-0732">Signal</keyword>
<dbReference type="PANTHER" id="PTHR42776:SF27">
    <property type="entry name" value="DIPEPTIDYL PEPTIDASE FAMILY MEMBER 6"/>
    <property type="match status" value="1"/>
</dbReference>
<dbReference type="OrthoDB" id="108903at2"/>
<feature type="chain" id="PRO_5022719721" evidence="2">
    <location>
        <begin position="23"/>
        <end position="759"/>
    </location>
</feature>
<feature type="domain" description="Peptidase S9 prolyl oligopeptidase catalytic" evidence="3">
    <location>
        <begin position="543"/>
        <end position="757"/>
    </location>
</feature>
<dbReference type="InterPro" id="IPR029058">
    <property type="entry name" value="AB_hydrolase_fold"/>
</dbReference>
<evidence type="ECO:0000256" key="2">
    <source>
        <dbReference type="SAM" id="SignalP"/>
    </source>
</evidence>
<dbReference type="SUPFAM" id="SSF82171">
    <property type="entry name" value="DPP6 N-terminal domain-like"/>
    <property type="match status" value="1"/>
</dbReference>
<dbReference type="InterPro" id="IPR001375">
    <property type="entry name" value="Peptidase_S9_cat"/>
</dbReference>
<accession>A0A5C6ZGZ6</accession>
<name>A0A5C6ZGZ6_9FLAO</name>
<evidence type="ECO:0000313" key="5">
    <source>
        <dbReference type="Proteomes" id="UP000321578"/>
    </source>
</evidence>
<dbReference type="SUPFAM" id="SSF53474">
    <property type="entry name" value="alpha/beta-Hydrolases"/>
    <property type="match status" value="1"/>
</dbReference>
<evidence type="ECO:0000259" key="3">
    <source>
        <dbReference type="Pfam" id="PF00326"/>
    </source>
</evidence>
<evidence type="ECO:0000313" key="4">
    <source>
        <dbReference type="EMBL" id="TXD88938.1"/>
    </source>
</evidence>
<dbReference type="InterPro" id="IPR002470">
    <property type="entry name" value="Peptidase_S9A"/>
</dbReference>
<dbReference type="AlphaFoldDB" id="A0A5C6ZGZ6"/>